<evidence type="ECO:0000313" key="1">
    <source>
        <dbReference type="EMBL" id="KAF4652142.1"/>
    </source>
</evidence>
<evidence type="ECO:0000313" key="2">
    <source>
        <dbReference type="Proteomes" id="UP000572268"/>
    </source>
</evidence>
<protein>
    <submittedName>
        <fullName evidence="1">Uncharacterized protein</fullName>
    </submittedName>
</protein>
<gene>
    <name evidence="1" type="ORF">FOL46_009895</name>
</gene>
<name>A0A7J6KZ08_PEROL</name>
<dbReference type="EMBL" id="JABANN010000951">
    <property type="protein sequence ID" value="KAF4652142.1"/>
    <property type="molecule type" value="Genomic_DNA"/>
</dbReference>
<reference evidence="1 2" key="1">
    <citation type="submission" date="2020-04" db="EMBL/GenBank/DDBJ databases">
        <title>Perkinsus olseni comparative genomics.</title>
        <authorList>
            <person name="Bogema D.R."/>
        </authorList>
    </citation>
    <scope>NUCLEOTIDE SEQUENCE [LARGE SCALE GENOMIC DNA]</scope>
    <source>
        <strain evidence="1">ATCC PRA-31</strain>
    </source>
</reference>
<dbReference type="AlphaFoldDB" id="A0A7J6KZ08"/>
<comment type="caution">
    <text evidence="1">The sequence shown here is derived from an EMBL/GenBank/DDBJ whole genome shotgun (WGS) entry which is preliminary data.</text>
</comment>
<sequence>MESHFRTVPCSSFGFLFATSFGSATRVKIPRLRSPGCLVTRQPGGRKRGILPSPVDVPPGRYKSNSIPAELGKTNTTVVINYTPNRANARLFSVNELQETEEVERDFFELRRSSFQKPLETLGLAKCYYLSNGFRRGLQTRILERNATVYRTLLCTTLTSTRDNPQLVLYLHAVARKCGGYKDFGSPVFLTYQGAQGGYRAASSLLRRIAHVAAMSQPGDDGVSNKLAVDGIKDGTYVGNLTILSITTGADGRQRAMFTSHVNGWNLGTTLEDDLVASAEANYIPGCFKLKTVAITICPTDVGDLLMKGYGEEQMLYRVDSTQNSSPLLDDGPNNGSS</sequence>
<accession>A0A7J6KZ08</accession>
<dbReference type="Proteomes" id="UP000572268">
    <property type="component" value="Unassembled WGS sequence"/>
</dbReference>
<proteinExistence type="predicted"/>
<organism evidence="1 2">
    <name type="scientific">Perkinsus olseni</name>
    <name type="common">Perkinsus atlanticus</name>
    <dbReference type="NCBI Taxonomy" id="32597"/>
    <lineage>
        <taxon>Eukaryota</taxon>
        <taxon>Sar</taxon>
        <taxon>Alveolata</taxon>
        <taxon>Perkinsozoa</taxon>
        <taxon>Perkinsea</taxon>
        <taxon>Perkinsida</taxon>
        <taxon>Perkinsidae</taxon>
        <taxon>Perkinsus</taxon>
    </lineage>
</organism>